<dbReference type="PROSITE" id="PS51186">
    <property type="entry name" value="GNAT"/>
    <property type="match status" value="1"/>
</dbReference>
<keyword evidence="2 4" id="KW-0012">Acyltransferase</keyword>
<evidence type="ECO:0000313" key="5">
    <source>
        <dbReference type="Proteomes" id="UP001595796"/>
    </source>
</evidence>
<dbReference type="InterPro" id="IPR050832">
    <property type="entry name" value="Bact_Acetyltransf"/>
</dbReference>
<reference evidence="5" key="1">
    <citation type="journal article" date="2019" name="Int. J. Syst. Evol. Microbiol.">
        <title>The Global Catalogue of Microorganisms (GCM) 10K type strain sequencing project: providing services to taxonomists for standard genome sequencing and annotation.</title>
        <authorList>
            <consortium name="The Broad Institute Genomics Platform"/>
            <consortium name="The Broad Institute Genome Sequencing Center for Infectious Disease"/>
            <person name="Wu L."/>
            <person name="Ma J."/>
        </authorList>
    </citation>
    <scope>NUCLEOTIDE SEQUENCE [LARGE SCALE GENOMIC DNA]</scope>
    <source>
        <strain evidence="5">CGMCC 1.16444</strain>
    </source>
</reference>
<evidence type="ECO:0000259" key="3">
    <source>
        <dbReference type="PROSITE" id="PS51186"/>
    </source>
</evidence>
<evidence type="ECO:0000256" key="1">
    <source>
        <dbReference type="ARBA" id="ARBA00022679"/>
    </source>
</evidence>
<keyword evidence="1 4" id="KW-0808">Transferase</keyword>
<dbReference type="EMBL" id="JBHSJF010000008">
    <property type="protein sequence ID" value="MFC5069634.1"/>
    <property type="molecule type" value="Genomic_DNA"/>
</dbReference>
<feature type="domain" description="N-acetyltransferase" evidence="3">
    <location>
        <begin position="6"/>
        <end position="167"/>
    </location>
</feature>
<dbReference type="Proteomes" id="UP001595796">
    <property type="component" value="Unassembled WGS sequence"/>
</dbReference>
<dbReference type="InterPro" id="IPR016181">
    <property type="entry name" value="Acyl_CoA_acyltransferase"/>
</dbReference>
<evidence type="ECO:0000256" key="2">
    <source>
        <dbReference type="ARBA" id="ARBA00023315"/>
    </source>
</evidence>
<comment type="caution">
    <text evidence="4">The sequence shown here is derived from an EMBL/GenBank/DDBJ whole genome shotgun (WGS) entry which is preliminary data.</text>
</comment>
<proteinExistence type="predicted"/>
<evidence type="ECO:0000313" key="4">
    <source>
        <dbReference type="EMBL" id="MFC5069634.1"/>
    </source>
</evidence>
<gene>
    <name evidence="4" type="ORF">ACFPFW_16575</name>
</gene>
<dbReference type="InterPro" id="IPR000182">
    <property type="entry name" value="GNAT_dom"/>
</dbReference>
<dbReference type="SUPFAM" id="SSF55729">
    <property type="entry name" value="Acyl-CoA N-acyltransferases (Nat)"/>
    <property type="match status" value="1"/>
</dbReference>
<accession>A0ABV9Z4U6</accession>
<sequence>MSTLAIDVRPARTGDGGAIAEVHDEAWLYAYRGIIPGSQLERMVSRRGAKWWESAIGKGSRILVLVAGGEEIVGYASYGRNRSSALPVAGEIYELYVRPAFHGLGFGKQLFVACRREIAANGVVGMAVWALSDNDIACDFYRAMGGTTVARGTENFGGVTLEKIAFTWV</sequence>
<protein>
    <submittedName>
        <fullName evidence="4">GNAT family N-acetyltransferase</fullName>
        <ecNumber evidence="4">2.3.-.-</ecNumber>
    </submittedName>
</protein>
<dbReference type="EC" id="2.3.-.-" evidence="4"/>
<dbReference type="CDD" id="cd04301">
    <property type="entry name" value="NAT_SF"/>
    <property type="match status" value="1"/>
</dbReference>
<organism evidence="4 5">
    <name type="scientific">Flaviflagellibacter deserti</name>
    <dbReference type="NCBI Taxonomy" id="2267266"/>
    <lineage>
        <taxon>Bacteria</taxon>
        <taxon>Pseudomonadati</taxon>
        <taxon>Pseudomonadota</taxon>
        <taxon>Alphaproteobacteria</taxon>
        <taxon>Hyphomicrobiales</taxon>
        <taxon>Flaviflagellibacter</taxon>
    </lineage>
</organism>
<name>A0ABV9Z4U6_9HYPH</name>
<dbReference type="GO" id="GO:0016746">
    <property type="term" value="F:acyltransferase activity"/>
    <property type="evidence" value="ECO:0007669"/>
    <property type="project" value="UniProtKB-KW"/>
</dbReference>
<dbReference type="PANTHER" id="PTHR43877">
    <property type="entry name" value="AMINOALKYLPHOSPHONATE N-ACETYLTRANSFERASE-RELATED-RELATED"/>
    <property type="match status" value="1"/>
</dbReference>
<dbReference type="Gene3D" id="3.40.630.30">
    <property type="match status" value="1"/>
</dbReference>
<dbReference type="RefSeq" id="WP_114956337.1">
    <property type="nucleotide sequence ID" value="NZ_JBHSJF010000008.1"/>
</dbReference>
<dbReference type="Pfam" id="PF00583">
    <property type="entry name" value="Acetyltransf_1"/>
    <property type="match status" value="1"/>
</dbReference>
<keyword evidence="5" id="KW-1185">Reference proteome</keyword>